<protein>
    <submittedName>
        <fullName evidence="1">Uncharacterized protein</fullName>
    </submittedName>
</protein>
<sequence>MEMTINHGDLTAALVTCGTGFNGFSPVSRGTHDRVAKPFTECCDSTRLRREGSCGLVVMFAGALAIPQCH</sequence>
<organism evidence="1 2">
    <name type="scientific">Synaphobranchus kaupii</name>
    <name type="common">Kaup's arrowtooth eel</name>
    <dbReference type="NCBI Taxonomy" id="118154"/>
    <lineage>
        <taxon>Eukaryota</taxon>
        <taxon>Metazoa</taxon>
        <taxon>Chordata</taxon>
        <taxon>Craniata</taxon>
        <taxon>Vertebrata</taxon>
        <taxon>Euteleostomi</taxon>
        <taxon>Actinopterygii</taxon>
        <taxon>Neopterygii</taxon>
        <taxon>Teleostei</taxon>
        <taxon>Anguilliformes</taxon>
        <taxon>Synaphobranchidae</taxon>
        <taxon>Synaphobranchus</taxon>
    </lineage>
</organism>
<comment type="caution">
    <text evidence="1">The sequence shown here is derived from an EMBL/GenBank/DDBJ whole genome shotgun (WGS) entry which is preliminary data.</text>
</comment>
<keyword evidence="2" id="KW-1185">Reference proteome</keyword>
<dbReference type="Proteomes" id="UP001152622">
    <property type="component" value="Chromosome 16"/>
</dbReference>
<name>A0A9Q1IHX3_SYNKA</name>
<proteinExistence type="predicted"/>
<evidence type="ECO:0000313" key="1">
    <source>
        <dbReference type="EMBL" id="KAJ8340442.1"/>
    </source>
</evidence>
<gene>
    <name evidence="1" type="ORF">SKAU_G00350750</name>
</gene>
<reference evidence="1" key="1">
    <citation type="journal article" date="2023" name="Science">
        <title>Genome structures resolve the early diversification of teleost fishes.</title>
        <authorList>
            <person name="Parey E."/>
            <person name="Louis A."/>
            <person name="Montfort J."/>
            <person name="Bouchez O."/>
            <person name="Roques C."/>
            <person name="Iampietro C."/>
            <person name="Lluch J."/>
            <person name="Castinel A."/>
            <person name="Donnadieu C."/>
            <person name="Desvignes T."/>
            <person name="Floi Bucao C."/>
            <person name="Jouanno E."/>
            <person name="Wen M."/>
            <person name="Mejri S."/>
            <person name="Dirks R."/>
            <person name="Jansen H."/>
            <person name="Henkel C."/>
            <person name="Chen W.J."/>
            <person name="Zahm M."/>
            <person name="Cabau C."/>
            <person name="Klopp C."/>
            <person name="Thompson A.W."/>
            <person name="Robinson-Rechavi M."/>
            <person name="Braasch I."/>
            <person name="Lecointre G."/>
            <person name="Bobe J."/>
            <person name="Postlethwait J.H."/>
            <person name="Berthelot C."/>
            <person name="Roest Crollius H."/>
            <person name="Guiguen Y."/>
        </authorList>
    </citation>
    <scope>NUCLEOTIDE SEQUENCE</scope>
    <source>
        <strain evidence="1">WJC10195</strain>
    </source>
</reference>
<dbReference type="AlphaFoldDB" id="A0A9Q1IHX3"/>
<accession>A0A9Q1IHX3</accession>
<dbReference type="EMBL" id="JAINUF010000016">
    <property type="protein sequence ID" value="KAJ8340442.1"/>
    <property type="molecule type" value="Genomic_DNA"/>
</dbReference>
<evidence type="ECO:0000313" key="2">
    <source>
        <dbReference type="Proteomes" id="UP001152622"/>
    </source>
</evidence>